<feature type="non-terminal residue" evidence="18">
    <location>
        <position position="1"/>
    </location>
</feature>
<dbReference type="Pfam" id="PF00245">
    <property type="entry name" value="Alk_phosphatase"/>
    <property type="match status" value="1"/>
</dbReference>
<comment type="subcellular location">
    <subcellularLocation>
        <location evidence="1">Cell membrane</location>
        <topology evidence="1">Lipid-anchor</topology>
        <topology evidence="1">GPI-anchor</topology>
    </subcellularLocation>
</comment>
<dbReference type="GO" id="GO:0004035">
    <property type="term" value="F:alkaline phosphatase activity"/>
    <property type="evidence" value="ECO:0007669"/>
    <property type="project" value="UniProtKB-EC"/>
</dbReference>
<evidence type="ECO:0000256" key="2">
    <source>
        <dbReference type="ARBA" id="ARBA00005984"/>
    </source>
</evidence>
<evidence type="ECO:0000256" key="4">
    <source>
        <dbReference type="ARBA" id="ARBA00022475"/>
    </source>
</evidence>
<feature type="binding site" evidence="14">
    <location>
        <position position="392"/>
    </location>
    <ligand>
        <name>Zn(2+)</name>
        <dbReference type="ChEBI" id="CHEBI:29105"/>
        <label>2</label>
    </ligand>
</feature>
<feature type="binding site" evidence="14">
    <location>
        <position position="230"/>
    </location>
    <ligand>
        <name>Mg(2+)</name>
        <dbReference type="ChEBI" id="CHEBI:18420"/>
    </ligand>
</feature>
<evidence type="ECO:0000256" key="13">
    <source>
        <dbReference type="PIRSR" id="PIRSR601952-1"/>
    </source>
</evidence>
<feature type="binding site" evidence="14">
    <location>
        <position position="115"/>
    </location>
    <ligand>
        <name>Zn(2+)</name>
        <dbReference type="ChEBI" id="CHEBI:29105"/>
        <label>2</label>
    </ligand>
</feature>
<evidence type="ECO:0000256" key="16">
    <source>
        <dbReference type="RuleBase" id="RU003947"/>
    </source>
</evidence>
<dbReference type="GO" id="GO:0005886">
    <property type="term" value="C:plasma membrane"/>
    <property type="evidence" value="ECO:0007669"/>
    <property type="project" value="UniProtKB-SubCell"/>
</dbReference>
<evidence type="ECO:0000256" key="12">
    <source>
        <dbReference type="ARBA" id="ARBA00023288"/>
    </source>
</evidence>
<evidence type="ECO:0000256" key="14">
    <source>
        <dbReference type="PIRSR" id="PIRSR601952-2"/>
    </source>
</evidence>
<dbReference type="SMART" id="SM00098">
    <property type="entry name" value="alkPPc"/>
    <property type="match status" value="1"/>
</dbReference>
<protein>
    <recommendedName>
        <fullName evidence="3 16">Alkaline phosphatase</fullName>
        <ecNumber evidence="3 16">3.1.3.1</ecNumber>
    </recommendedName>
</protein>
<reference evidence="18" key="1">
    <citation type="submission" date="2015-11" db="EMBL/GenBank/DDBJ databases">
        <title>De novo transcriptome assembly of four potential Pierce s Disease insect vectors from Arizona vineyards.</title>
        <authorList>
            <person name="Tassone E.E."/>
        </authorList>
    </citation>
    <scope>NUCLEOTIDE SEQUENCE</scope>
</reference>
<keyword evidence="6 14" id="KW-0479">Metal-binding</keyword>
<dbReference type="EC" id="3.1.3.1" evidence="3 16"/>
<organism evidence="18">
    <name type="scientific">Homalodisca liturata</name>
    <dbReference type="NCBI Taxonomy" id="320908"/>
    <lineage>
        <taxon>Eukaryota</taxon>
        <taxon>Metazoa</taxon>
        <taxon>Ecdysozoa</taxon>
        <taxon>Arthropoda</taxon>
        <taxon>Hexapoda</taxon>
        <taxon>Insecta</taxon>
        <taxon>Pterygota</taxon>
        <taxon>Neoptera</taxon>
        <taxon>Paraneoptera</taxon>
        <taxon>Hemiptera</taxon>
        <taxon>Auchenorrhyncha</taxon>
        <taxon>Membracoidea</taxon>
        <taxon>Cicadellidae</taxon>
        <taxon>Cicadellinae</taxon>
        <taxon>Proconiini</taxon>
        <taxon>Homalodisca</taxon>
    </lineage>
</organism>
<keyword evidence="8 14" id="KW-0862">Zinc</keyword>
<dbReference type="AlphaFoldDB" id="A0A1B6IRE5"/>
<dbReference type="SUPFAM" id="SSF53649">
    <property type="entry name" value="Alkaline phosphatase-like"/>
    <property type="match status" value="1"/>
</dbReference>
<feature type="transmembrane region" description="Helical" evidence="17">
    <location>
        <begin position="21"/>
        <end position="44"/>
    </location>
</feature>
<dbReference type="GO" id="GO:0098552">
    <property type="term" value="C:side of membrane"/>
    <property type="evidence" value="ECO:0007669"/>
    <property type="project" value="UniProtKB-KW"/>
</dbReference>
<dbReference type="Gene3D" id="3.40.720.10">
    <property type="entry name" value="Alkaline Phosphatase, subunit A"/>
    <property type="match status" value="1"/>
</dbReference>
<evidence type="ECO:0000256" key="8">
    <source>
        <dbReference type="ARBA" id="ARBA00022833"/>
    </source>
</evidence>
<feature type="binding site" evidence="14">
    <location>
        <position position="439"/>
    </location>
    <ligand>
        <name>Zn(2+)</name>
        <dbReference type="ChEBI" id="CHEBI:29105"/>
        <label>2</label>
    </ligand>
</feature>
<keyword evidence="9 14" id="KW-0460">Magnesium</keyword>
<feature type="active site" description="Phosphoserine intermediate" evidence="13">
    <location>
        <position position="165"/>
    </location>
</feature>
<evidence type="ECO:0000256" key="3">
    <source>
        <dbReference type="ARBA" id="ARBA00012647"/>
    </source>
</evidence>
<keyword evidence="4" id="KW-1003">Cell membrane</keyword>
<dbReference type="InterPro" id="IPR017850">
    <property type="entry name" value="Alkaline_phosphatase_core_sf"/>
</dbReference>
<evidence type="ECO:0000256" key="17">
    <source>
        <dbReference type="SAM" id="Phobius"/>
    </source>
</evidence>
<feature type="binding site" evidence="14">
    <location>
        <position position="115"/>
    </location>
    <ligand>
        <name>Mg(2+)</name>
        <dbReference type="ChEBI" id="CHEBI:18420"/>
    </ligand>
</feature>
<feature type="binding site" evidence="14">
    <location>
        <position position="515"/>
    </location>
    <ligand>
        <name>Zn(2+)</name>
        <dbReference type="ChEBI" id="CHEBI:29105"/>
        <label>2</label>
    </ligand>
</feature>
<feature type="binding site" evidence="14">
    <location>
        <position position="397"/>
    </location>
    <ligand>
        <name>Zn(2+)</name>
        <dbReference type="ChEBI" id="CHEBI:29105"/>
        <label>2</label>
    </ligand>
</feature>
<gene>
    <name evidence="18" type="ORF">g.44561</name>
</gene>
<dbReference type="GO" id="GO:0046872">
    <property type="term" value="F:metal ion binding"/>
    <property type="evidence" value="ECO:0007669"/>
    <property type="project" value="UniProtKB-KW"/>
</dbReference>
<dbReference type="InterPro" id="IPR001952">
    <property type="entry name" value="Alkaline_phosphatase"/>
</dbReference>
<sequence>RKPEGRNRTTFLPLGHGQIVIVFKMQPVLVVVFSGILATVTATIDPYHNVQPGLPYMFTQTDTQKGPYETFNGGISEQENTSKYWRELSVDVLREKLHTTQKKGVARNLILFLGDGMSIATLTAARIYLGQLKKEAGENTFLSFEKFPYTGLAKTYCADSQVADSACSATAYLTGVKGNIYTVGVTSSVGYMDWRNMKNESYHTTSILKWAQDAGKGTGIVSTCRITDASPAGTYAHSAYRKWQTDLDIKNEKDPRGFNATGVMDIASQLIENSPGTEFKVILGGGREAFLPITEQNDPTMTGSRGDGKNLIEKWKKSKENMKKSASYITNRDQLLGLDVNNTDYVLGLFQSDHLDYHKLANEKEQPTLAEMTELAIKMMQKEAKGFVLFIEGGRIDIAHHENKAHLALDETVELHKAVETAVKMTNEDDTLIVVTADHAHTLNINGYPRRGGDIFTYVQGTEDKLSYSTLSYSNGPNTPRFKEDGYGQHNIINDKRDDPHYTFQTINLLKTETHDGQDVAVFARGPWAHLLVGNYEQTLIPYVMSYAAGFGPAVEILDAKNQHKRGS</sequence>
<proteinExistence type="inferred from homology"/>
<dbReference type="EMBL" id="GECU01018205">
    <property type="protein sequence ID" value="JAS89501.1"/>
    <property type="molecule type" value="Transcribed_RNA"/>
</dbReference>
<evidence type="ECO:0000256" key="1">
    <source>
        <dbReference type="ARBA" id="ARBA00004609"/>
    </source>
</evidence>
<comment type="similarity">
    <text evidence="2 15">Belongs to the alkaline phosphatase family.</text>
</comment>
<keyword evidence="10 17" id="KW-0472">Membrane</keyword>
<dbReference type="PROSITE" id="PS00123">
    <property type="entry name" value="ALKALINE_PHOSPHATASE"/>
    <property type="match status" value="1"/>
</dbReference>
<comment type="cofactor">
    <cofactor evidence="14">
        <name>Mg(2+)</name>
        <dbReference type="ChEBI" id="CHEBI:18420"/>
    </cofactor>
    <text evidence="14">Binds 1 Mg(2+) ion.</text>
</comment>
<evidence type="ECO:0000256" key="6">
    <source>
        <dbReference type="ARBA" id="ARBA00022723"/>
    </source>
</evidence>
<comment type="cofactor">
    <cofactor evidence="14">
        <name>Zn(2+)</name>
        <dbReference type="ChEBI" id="CHEBI:29105"/>
    </cofactor>
    <text evidence="14">Binds 2 Zn(2+) ions.</text>
</comment>
<accession>A0A1B6IRE5</accession>
<dbReference type="PANTHER" id="PTHR11596">
    <property type="entry name" value="ALKALINE PHOSPHATASE"/>
    <property type="match status" value="1"/>
</dbReference>
<keyword evidence="17" id="KW-0812">Transmembrane</keyword>
<dbReference type="PRINTS" id="PR00113">
    <property type="entry name" value="ALKPHPHTASE"/>
</dbReference>
<feature type="binding site" evidence="14">
    <location>
        <position position="228"/>
    </location>
    <ligand>
        <name>Mg(2+)</name>
        <dbReference type="ChEBI" id="CHEBI:18420"/>
    </ligand>
</feature>
<keyword evidence="11" id="KW-0325">Glycoprotein</keyword>
<evidence type="ECO:0000313" key="18">
    <source>
        <dbReference type="EMBL" id="JAS89501.1"/>
    </source>
</evidence>
<keyword evidence="5" id="KW-0336">GPI-anchor</keyword>
<keyword evidence="7 16" id="KW-0378">Hydrolase</keyword>
<feature type="binding site" evidence="14">
    <location>
        <position position="438"/>
    </location>
    <ligand>
        <name>Zn(2+)</name>
        <dbReference type="ChEBI" id="CHEBI:29105"/>
        <label>2</label>
    </ligand>
</feature>
<evidence type="ECO:0000256" key="15">
    <source>
        <dbReference type="RuleBase" id="RU003946"/>
    </source>
</evidence>
<feature type="binding site" evidence="14">
    <location>
        <position position="401"/>
    </location>
    <ligand>
        <name>Zn(2+)</name>
        <dbReference type="ChEBI" id="CHEBI:29105"/>
        <label>2</label>
    </ligand>
</feature>
<dbReference type="InterPro" id="IPR018299">
    <property type="entry name" value="Alkaline_phosphatase_AS"/>
</dbReference>
<keyword evidence="17" id="KW-1133">Transmembrane helix</keyword>
<dbReference type="FunFam" id="3.40.720.10:FF:000008">
    <property type="entry name" value="Alkaline phosphatase"/>
    <property type="match status" value="1"/>
</dbReference>
<evidence type="ECO:0000256" key="7">
    <source>
        <dbReference type="ARBA" id="ARBA00022801"/>
    </source>
</evidence>
<name>A0A1B6IRE5_9HEMI</name>
<keyword evidence="12" id="KW-0449">Lipoprotein</keyword>
<evidence type="ECO:0000256" key="10">
    <source>
        <dbReference type="ARBA" id="ARBA00023136"/>
    </source>
</evidence>
<evidence type="ECO:0000256" key="11">
    <source>
        <dbReference type="ARBA" id="ARBA00023180"/>
    </source>
</evidence>
<dbReference type="CDD" id="cd16012">
    <property type="entry name" value="ALP"/>
    <property type="match status" value="1"/>
</dbReference>
<evidence type="ECO:0000256" key="9">
    <source>
        <dbReference type="ARBA" id="ARBA00022842"/>
    </source>
</evidence>
<dbReference type="PANTHER" id="PTHR11596:SF91">
    <property type="entry name" value="ALKALINE PHOSPHATASE-RELATED"/>
    <property type="match status" value="1"/>
</dbReference>
<comment type="catalytic activity">
    <reaction evidence="16">
        <text>a phosphate monoester + H2O = an alcohol + phosphate</text>
        <dbReference type="Rhea" id="RHEA:15017"/>
        <dbReference type="ChEBI" id="CHEBI:15377"/>
        <dbReference type="ChEBI" id="CHEBI:30879"/>
        <dbReference type="ChEBI" id="CHEBI:43474"/>
        <dbReference type="ChEBI" id="CHEBI:67140"/>
        <dbReference type="EC" id="3.1.3.1"/>
    </reaction>
</comment>
<evidence type="ECO:0000256" key="5">
    <source>
        <dbReference type="ARBA" id="ARBA00022622"/>
    </source>
</evidence>